<dbReference type="Proteomes" id="UP001145114">
    <property type="component" value="Unassembled WGS sequence"/>
</dbReference>
<reference evidence="1" key="1">
    <citation type="submission" date="2022-06" db="EMBL/GenBank/DDBJ databases">
        <title>Phylogenomic reconstructions and comparative analyses of Kickxellomycotina fungi.</title>
        <authorList>
            <person name="Reynolds N.K."/>
            <person name="Stajich J.E."/>
            <person name="Barry K."/>
            <person name="Grigoriev I.V."/>
            <person name="Crous P."/>
            <person name="Smith M.E."/>
        </authorList>
    </citation>
    <scope>NUCLEOTIDE SEQUENCE</scope>
    <source>
        <strain evidence="1">RSA 2271</strain>
    </source>
</reference>
<sequence>MLASVLGWTFLPNFAANTLLQLYYSSRHSPQSPSPPPGSPQYRRDRRIAYIVVISLYILYTFYSVLTSLAPNYYNLFGLHNTPDLDSRLLRSIFRRLSLQFHPDKLTSPAISDHNFYININHAYQVLADPVKRQAYNRLGPNFLSHYRPHTASRQHSYLVDYTLSALSALLLRYVMILVGLVCTQMAGYAVHGAYWRYLAVALMFMAESHLLVSHNLSPLLSTLPQRLLPSLTPYELVHVLNEFLVCIFVGVSQIGPTLMDLWAAEDMPGSKFRHHFYGNRSAAIDPATRAKALMDINASLAGKARIVCNVAKISKSLAKKQQQQQQQQQQGH</sequence>
<evidence type="ECO:0000313" key="1">
    <source>
        <dbReference type="EMBL" id="KAJ1673085.1"/>
    </source>
</evidence>
<keyword evidence="2" id="KW-1185">Reference proteome</keyword>
<accession>A0ACC1H9C9</accession>
<gene>
    <name evidence="1" type="ORF">EV182_005920</name>
</gene>
<comment type="caution">
    <text evidence="1">The sequence shown here is derived from an EMBL/GenBank/DDBJ whole genome shotgun (WGS) entry which is preliminary data.</text>
</comment>
<name>A0ACC1H9C9_9FUNG</name>
<evidence type="ECO:0000313" key="2">
    <source>
        <dbReference type="Proteomes" id="UP001145114"/>
    </source>
</evidence>
<dbReference type="EMBL" id="JAMZIH010007414">
    <property type="protein sequence ID" value="KAJ1673085.1"/>
    <property type="molecule type" value="Genomic_DNA"/>
</dbReference>
<organism evidence="1 2">
    <name type="scientific">Spiromyces aspiralis</name>
    <dbReference type="NCBI Taxonomy" id="68401"/>
    <lineage>
        <taxon>Eukaryota</taxon>
        <taxon>Fungi</taxon>
        <taxon>Fungi incertae sedis</taxon>
        <taxon>Zoopagomycota</taxon>
        <taxon>Kickxellomycotina</taxon>
        <taxon>Kickxellomycetes</taxon>
        <taxon>Kickxellales</taxon>
        <taxon>Kickxellaceae</taxon>
        <taxon>Spiromyces</taxon>
    </lineage>
</organism>
<proteinExistence type="predicted"/>
<protein>
    <submittedName>
        <fullName evidence="1">Uncharacterized protein</fullName>
    </submittedName>
</protein>